<dbReference type="InterPro" id="IPR035914">
    <property type="entry name" value="Sperma_CUB_dom_sf"/>
</dbReference>
<evidence type="ECO:0000313" key="7">
    <source>
        <dbReference type="Proteomes" id="UP000001940"/>
    </source>
</evidence>
<evidence type="ECO:0000313" key="6">
    <source>
        <dbReference type="EMBL" id="CAB16536.2"/>
    </source>
</evidence>
<dbReference type="PIR" id="T27350">
    <property type="entry name" value="T27350"/>
</dbReference>
<keyword evidence="1" id="KW-1015">Disulfide bond</keyword>
<dbReference type="RefSeq" id="NP_507227.2">
    <property type="nucleotide sequence ID" value="NM_074826.5"/>
</dbReference>
<organism evidence="6 7">
    <name type="scientific">Caenorhabditis elegans</name>
    <dbReference type="NCBI Taxonomy" id="6239"/>
    <lineage>
        <taxon>Eukaryota</taxon>
        <taxon>Metazoa</taxon>
        <taxon>Ecdysozoa</taxon>
        <taxon>Nematoda</taxon>
        <taxon>Chromadorea</taxon>
        <taxon>Rhabditida</taxon>
        <taxon>Rhabditina</taxon>
        <taxon>Rhabditomorpha</taxon>
        <taxon>Rhabditoidea</taxon>
        <taxon>Rhabditidae</taxon>
        <taxon>Peloderinae</taxon>
        <taxon>Caenorhabditis</taxon>
    </lineage>
</organism>
<dbReference type="AlphaFoldDB" id="O62498"/>
<evidence type="ECO:0000259" key="4">
    <source>
        <dbReference type="PROSITE" id="PS01180"/>
    </source>
</evidence>
<dbReference type="eggNOG" id="KOG4297">
    <property type="taxonomic scope" value="Eukaryota"/>
</dbReference>
<dbReference type="OrthoDB" id="5851104at2759"/>
<comment type="caution">
    <text evidence="2">Lacks conserved residue(s) required for the propagation of feature annotation.</text>
</comment>
<dbReference type="UCSC" id="Y70C5C.2">
    <property type="organism name" value="c. elegans"/>
</dbReference>
<dbReference type="PaxDb" id="6239-Y70C5C.2"/>
<dbReference type="KEGG" id="cel:CELE_Y70C5C.2"/>
<dbReference type="InterPro" id="IPR001304">
    <property type="entry name" value="C-type_lectin-like"/>
</dbReference>
<dbReference type="Proteomes" id="UP000001940">
    <property type="component" value="Chromosome V"/>
</dbReference>
<dbReference type="SMART" id="SM00034">
    <property type="entry name" value="CLECT"/>
    <property type="match status" value="2"/>
</dbReference>
<keyword evidence="7" id="KW-1185">Reference proteome</keyword>
<dbReference type="Pfam" id="PF00431">
    <property type="entry name" value="CUB"/>
    <property type="match status" value="1"/>
</dbReference>
<dbReference type="Pfam" id="PF00059">
    <property type="entry name" value="Lectin_C"/>
    <property type="match status" value="2"/>
</dbReference>
<evidence type="ECO:0000256" key="1">
    <source>
        <dbReference type="ARBA" id="ARBA00023157"/>
    </source>
</evidence>
<dbReference type="PhylomeDB" id="O62498"/>
<dbReference type="InterPro" id="IPR018378">
    <property type="entry name" value="C-type_lectin_CS"/>
</dbReference>
<dbReference type="HOGENOM" id="CLU_037161_0_0_1"/>
<feature type="domain" description="CUB" evidence="4">
    <location>
        <begin position="300"/>
        <end position="410"/>
    </location>
</feature>
<reference evidence="6 7" key="1">
    <citation type="journal article" date="1998" name="Science">
        <title>Genome sequence of the nematode C. elegans: a platform for investigating biology.</title>
        <authorList>
            <consortium name="The C. elegans sequencing consortium"/>
            <person name="Sulson J.E."/>
            <person name="Waterston R."/>
        </authorList>
    </citation>
    <scope>NUCLEOTIDE SEQUENCE [LARGE SCALE GENOMIC DNA]</scope>
    <source>
        <strain evidence="6 7">Bristol N2</strain>
    </source>
</reference>
<name>O62498_CAEEL</name>
<feature type="chain" id="PRO_5004159117" evidence="3">
    <location>
        <begin position="18"/>
        <end position="414"/>
    </location>
</feature>
<dbReference type="OMA" id="ATCEASC"/>
<dbReference type="PROSITE" id="PS00615">
    <property type="entry name" value="C_TYPE_LECTIN_1"/>
    <property type="match status" value="1"/>
</dbReference>
<dbReference type="PANTHER" id="PTHR22991">
    <property type="entry name" value="PROTEIN CBG13490"/>
    <property type="match status" value="1"/>
</dbReference>
<dbReference type="PROSITE" id="PS50041">
    <property type="entry name" value="C_TYPE_LECTIN_2"/>
    <property type="match status" value="2"/>
</dbReference>
<proteinExistence type="predicted"/>
<dbReference type="InterPro" id="IPR016186">
    <property type="entry name" value="C-type_lectin-like/link_sf"/>
</dbReference>
<gene>
    <name evidence="6 8" type="primary">clec-9</name>
    <name evidence="6" type="ORF">CELE_Y70C5C.2</name>
    <name evidence="8" type="ORF">Y70C5C.2</name>
</gene>
<dbReference type="EMBL" id="BX284605">
    <property type="protein sequence ID" value="CAB16536.2"/>
    <property type="molecule type" value="Genomic_DNA"/>
</dbReference>
<dbReference type="InterPro" id="IPR000859">
    <property type="entry name" value="CUB_dom"/>
</dbReference>
<evidence type="ECO:0000256" key="3">
    <source>
        <dbReference type="SAM" id="SignalP"/>
    </source>
</evidence>
<keyword evidence="3" id="KW-0732">Signal</keyword>
<evidence type="ECO:0000256" key="2">
    <source>
        <dbReference type="PROSITE-ProRule" id="PRU00059"/>
    </source>
</evidence>
<sequence>MLLKSIPLFFLVHYSLAKTPICTNGFTLVNGRCLRYFPNARNHRAAENSCFSYDATLVTVKNSIDNRAVSTFVGNAASSIWMGLFCFNMDVTNCLWDDGNGTAQGYNNFMNGSPQIESGKCVYISLMGSSSGRWYSGNCDLDSRPFVCELPITFEDDCSNNYNGFCYSYNPPASFVRAQQNCENQCGSIVSILSPNENRYVGALFPRYESNDMIIGATWTTKDTYSWFDGSPWNFNQINPASPKKNCLAMVTSLNDASASGSWYPIVCYSAYGYLCKRPAGVQCPQYPPVTVTPAPSNPSGCNSTIMSFGTITSPNFPMNYNNITSCNYLLTTLGSYNVMLKFNKFYTDMKNDFVTLYDGDSTKSPVIAKYSGYYEWPFFNVSTGNSMLVTFRSNSTFGYYGFTAIASSYVHHD</sequence>
<feature type="domain" description="C-type lectin" evidence="5">
    <location>
        <begin position="29"/>
        <end position="140"/>
    </location>
</feature>
<dbReference type="SMART" id="SM00042">
    <property type="entry name" value="CUB"/>
    <property type="match status" value="1"/>
</dbReference>
<dbReference type="Gene3D" id="3.10.100.10">
    <property type="entry name" value="Mannose-Binding Protein A, subunit A"/>
    <property type="match status" value="2"/>
</dbReference>
<dbReference type="Bgee" id="WBGene00013493">
    <property type="expression patterns" value="Expressed in adult organism"/>
</dbReference>
<dbReference type="InterPro" id="IPR050976">
    <property type="entry name" value="Snaclec"/>
</dbReference>
<feature type="domain" description="C-type lectin" evidence="5">
    <location>
        <begin position="162"/>
        <end position="277"/>
    </location>
</feature>
<dbReference type="WormBase" id="Y70C5C.2">
    <property type="protein sequence ID" value="CE35697"/>
    <property type="gene ID" value="WBGene00013493"/>
    <property type="gene designation" value="clec-9"/>
</dbReference>
<dbReference type="AGR" id="WB:WBGene00013493"/>
<dbReference type="Gene3D" id="2.60.120.290">
    <property type="entry name" value="Spermadhesin, CUB domain"/>
    <property type="match status" value="1"/>
</dbReference>
<dbReference type="CDD" id="cd00037">
    <property type="entry name" value="CLECT"/>
    <property type="match status" value="2"/>
</dbReference>
<dbReference type="GeneID" id="190567"/>
<feature type="signal peptide" evidence="3">
    <location>
        <begin position="1"/>
        <end position="17"/>
    </location>
</feature>
<protein>
    <submittedName>
        <fullName evidence="6">C-type LECtin</fullName>
    </submittedName>
</protein>
<dbReference type="PANTHER" id="PTHR22991:SF44">
    <property type="entry name" value="C-TYPE LECTIN-RELATED"/>
    <property type="match status" value="1"/>
</dbReference>
<accession>O62498</accession>
<dbReference type="STRING" id="6239.Y70C5C.2.1"/>
<dbReference type="SMR" id="O62498"/>
<evidence type="ECO:0000259" key="5">
    <source>
        <dbReference type="PROSITE" id="PS50041"/>
    </source>
</evidence>
<dbReference type="FunCoup" id="O62498">
    <property type="interactions" value="9"/>
</dbReference>
<dbReference type="InParanoid" id="O62498"/>
<dbReference type="CTD" id="190567"/>
<dbReference type="InterPro" id="IPR016187">
    <property type="entry name" value="CTDL_fold"/>
</dbReference>
<dbReference type="PROSITE" id="PS01180">
    <property type="entry name" value="CUB"/>
    <property type="match status" value="1"/>
</dbReference>
<dbReference type="SUPFAM" id="SSF49854">
    <property type="entry name" value="Spermadhesin, CUB domain"/>
    <property type="match status" value="1"/>
</dbReference>
<dbReference type="CDD" id="cd00041">
    <property type="entry name" value="CUB"/>
    <property type="match status" value="1"/>
</dbReference>
<dbReference type="SUPFAM" id="SSF56436">
    <property type="entry name" value="C-type lectin-like"/>
    <property type="match status" value="2"/>
</dbReference>
<evidence type="ECO:0000313" key="8">
    <source>
        <dbReference type="WormBase" id="Y70C5C.2"/>
    </source>
</evidence>